<reference evidence="2 3" key="1">
    <citation type="journal article" date="2013" name="PLoS Genet.">
        <title>The genome and development-dependent transcriptomes of Pyronema confluens: a window into fungal evolution.</title>
        <authorList>
            <person name="Traeger S."/>
            <person name="Altegoer F."/>
            <person name="Freitag M."/>
            <person name="Gabaldon T."/>
            <person name="Kempken F."/>
            <person name="Kumar A."/>
            <person name="Marcet-Houben M."/>
            <person name="Poggeler S."/>
            <person name="Stajich J.E."/>
            <person name="Nowrousian M."/>
        </authorList>
    </citation>
    <scope>NUCLEOTIDE SEQUENCE [LARGE SCALE GENOMIC DNA]</scope>
    <source>
        <strain evidence="3">CBS 100304</strain>
        <tissue evidence="2">Vegetative mycelium</tissue>
    </source>
</reference>
<evidence type="ECO:0000256" key="1">
    <source>
        <dbReference type="SAM" id="MobiDB-lite"/>
    </source>
</evidence>
<dbReference type="AlphaFoldDB" id="U4L3U7"/>
<evidence type="ECO:0000313" key="3">
    <source>
        <dbReference type="Proteomes" id="UP000018144"/>
    </source>
</evidence>
<evidence type="ECO:0000313" key="2">
    <source>
        <dbReference type="EMBL" id="CCX10841.1"/>
    </source>
</evidence>
<organism evidence="2 3">
    <name type="scientific">Pyronema omphalodes (strain CBS 100304)</name>
    <name type="common">Pyronema confluens</name>
    <dbReference type="NCBI Taxonomy" id="1076935"/>
    <lineage>
        <taxon>Eukaryota</taxon>
        <taxon>Fungi</taxon>
        <taxon>Dikarya</taxon>
        <taxon>Ascomycota</taxon>
        <taxon>Pezizomycotina</taxon>
        <taxon>Pezizomycetes</taxon>
        <taxon>Pezizales</taxon>
        <taxon>Pyronemataceae</taxon>
        <taxon>Pyronema</taxon>
    </lineage>
</organism>
<sequence length="54" mass="5828">MVILREDFVVSGEISVNQPPVPALSSPFTISTSIFATPPPNNSTRTDTTPNKRV</sequence>
<name>U4L3U7_PYROM</name>
<protein>
    <submittedName>
        <fullName evidence="2">Uncharacterized protein</fullName>
    </submittedName>
</protein>
<feature type="region of interest" description="Disordered" evidence="1">
    <location>
        <begin position="31"/>
        <end position="54"/>
    </location>
</feature>
<dbReference type="EMBL" id="HF935567">
    <property type="protein sequence ID" value="CCX10841.1"/>
    <property type="molecule type" value="Genomic_DNA"/>
</dbReference>
<gene>
    <name evidence="2" type="ORF">PCON_10435</name>
</gene>
<accession>U4L3U7</accession>
<dbReference type="Proteomes" id="UP000018144">
    <property type="component" value="Unassembled WGS sequence"/>
</dbReference>
<keyword evidence="3" id="KW-1185">Reference proteome</keyword>
<proteinExistence type="predicted"/>
<feature type="compositionally biased region" description="Polar residues" evidence="1">
    <location>
        <begin position="42"/>
        <end position="54"/>
    </location>
</feature>